<name>A0A0L1JSU2_9RHOB</name>
<dbReference type="OrthoDB" id="7866534at2"/>
<dbReference type="RefSeq" id="WP_050529762.1">
    <property type="nucleotide sequence ID" value="NZ_AQQZ01000002.1"/>
</dbReference>
<dbReference type="STRING" id="1317121.ATO11_05140"/>
<evidence type="ECO:0000313" key="2">
    <source>
        <dbReference type="EMBL" id="KNG94777.1"/>
    </source>
</evidence>
<keyword evidence="3" id="KW-1185">Reference proteome</keyword>
<dbReference type="EMBL" id="AQQZ01000002">
    <property type="protein sequence ID" value="KNG94777.1"/>
    <property type="molecule type" value="Genomic_DNA"/>
</dbReference>
<comment type="caution">
    <text evidence="2">The sequence shown here is derived from an EMBL/GenBank/DDBJ whole genome shotgun (WGS) entry which is preliminary data.</text>
</comment>
<evidence type="ECO:0000313" key="3">
    <source>
        <dbReference type="Proteomes" id="UP000036938"/>
    </source>
</evidence>
<proteinExistence type="predicted"/>
<accession>A0A0L1JSU2</accession>
<dbReference type="Proteomes" id="UP000036938">
    <property type="component" value="Unassembled WGS sequence"/>
</dbReference>
<sequence length="112" mass="12599">MANTFASFDKRLRQIDRKNRKLARGYRNKIMPNGLIQPKAVRRFHFPLKGFLLLVAGFFIFKAFMLASVGPVTYEDRLAVLGEGTAVEQGGAWMMQVDPVTAYIARFMGVVG</sequence>
<keyword evidence="1" id="KW-0472">Membrane</keyword>
<keyword evidence="1" id="KW-0812">Transmembrane</keyword>
<keyword evidence="1" id="KW-1133">Transmembrane helix</keyword>
<gene>
    <name evidence="2" type="ORF">ATO11_05140</name>
</gene>
<feature type="transmembrane region" description="Helical" evidence="1">
    <location>
        <begin position="51"/>
        <end position="74"/>
    </location>
</feature>
<dbReference type="AlphaFoldDB" id="A0A0L1JSU2"/>
<protein>
    <submittedName>
        <fullName evidence="2">Uncharacterized protein</fullName>
    </submittedName>
</protein>
<organism evidence="2 3">
    <name type="scientific">Pseudaestuariivita atlantica</name>
    <dbReference type="NCBI Taxonomy" id="1317121"/>
    <lineage>
        <taxon>Bacteria</taxon>
        <taxon>Pseudomonadati</taxon>
        <taxon>Pseudomonadota</taxon>
        <taxon>Alphaproteobacteria</taxon>
        <taxon>Rhodobacterales</taxon>
        <taxon>Paracoccaceae</taxon>
        <taxon>Pseudaestuariivita</taxon>
    </lineage>
</organism>
<reference evidence="2 3" key="1">
    <citation type="journal article" date="2015" name="Int. J. Syst. Evol. Microbiol.">
        <title>Aestuariivita atlantica sp. nov., isolated from deep sea sediment of the Atlantic Ocean.</title>
        <authorList>
            <person name="Li G."/>
            <person name="Lai Q."/>
            <person name="Du Y."/>
            <person name="Liu X."/>
            <person name="Sun F."/>
            <person name="Shao Z."/>
        </authorList>
    </citation>
    <scope>NUCLEOTIDE SEQUENCE [LARGE SCALE GENOMIC DNA]</scope>
    <source>
        <strain evidence="2 3">22II-S11-z3</strain>
    </source>
</reference>
<evidence type="ECO:0000256" key="1">
    <source>
        <dbReference type="SAM" id="Phobius"/>
    </source>
</evidence>